<name>A0A4R2LA94_9GAMM</name>
<comment type="caution">
    <text evidence="3">The sequence shown here is derived from an EMBL/GenBank/DDBJ whole genome shotgun (WGS) entry which is preliminary data.</text>
</comment>
<dbReference type="OrthoDB" id="21395at2"/>
<feature type="domain" description="DUF2760" evidence="2">
    <location>
        <begin position="81"/>
        <end position="203"/>
    </location>
</feature>
<dbReference type="InterPro" id="IPR021212">
    <property type="entry name" value="DUF2760"/>
</dbReference>
<evidence type="ECO:0000313" key="4">
    <source>
        <dbReference type="Proteomes" id="UP000295765"/>
    </source>
</evidence>
<proteinExistence type="predicted"/>
<feature type="compositionally biased region" description="Pro residues" evidence="1">
    <location>
        <begin position="40"/>
        <end position="71"/>
    </location>
</feature>
<dbReference type="Proteomes" id="UP000295765">
    <property type="component" value="Unassembled WGS sequence"/>
</dbReference>
<dbReference type="EMBL" id="SLWY01000003">
    <property type="protein sequence ID" value="TCO83119.1"/>
    <property type="molecule type" value="Genomic_DNA"/>
</dbReference>
<protein>
    <submittedName>
        <fullName evidence="3">Uncharacterized protein DUF2760</fullName>
    </submittedName>
</protein>
<sequence length="204" mass="21318">MSEPNPSFFERCFLAFSAFGRTLCSGAFAAGVARLRSGEAPPPAAEPLPPVVATPVPAAPEPVAPPAPAREPAPVLKEASPDAALQLLGLLQQDGRFVDFLEEDVAGYSDTDIGAAARVVHAGCRKVLRTHFTLAPVRSENEGSRLSVPAGFDASSLRLTGNVVGAAPFNGTLVHRGWRVTEVRLPRLAEGHAVSVIAPAEVEL</sequence>
<dbReference type="RefSeq" id="WP_132538886.1">
    <property type="nucleotide sequence ID" value="NZ_SLWY01000003.1"/>
</dbReference>
<evidence type="ECO:0000256" key="1">
    <source>
        <dbReference type="SAM" id="MobiDB-lite"/>
    </source>
</evidence>
<evidence type="ECO:0000259" key="2">
    <source>
        <dbReference type="Pfam" id="PF10816"/>
    </source>
</evidence>
<accession>A0A4R2LA94</accession>
<feature type="region of interest" description="Disordered" evidence="1">
    <location>
        <begin position="38"/>
        <end position="75"/>
    </location>
</feature>
<evidence type="ECO:0000313" key="3">
    <source>
        <dbReference type="EMBL" id="TCO83119.1"/>
    </source>
</evidence>
<gene>
    <name evidence="3" type="ORF">EV699_103169</name>
</gene>
<keyword evidence="4" id="KW-1185">Reference proteome</keyword>
<dbReference type="AlphaFoldDB" id="A0A4R2LA94"/>
<organism evidence="3 4">
    <name type="scientific">Plasticicumulans lactativorans</name>
    <dbReference type="NCBI Taxonomy" id="1133106"/>
    <lineage>
        <taxon>Bacteria</taxon>
        <taxon>Pseudomonadati</taxon>
        <taxon>Pseudomonadota</taxon>
        <taxon>Gammaproteobacteria</taxon>
        <taxon>Candidatus Competibacteraceae</taxon>
        <taxon>Plasticicumulans</taxon>
    </lineage>
</organism>
<dbReference type="Pfam" id="PF10816">
    <property type="entry name" value="DUF2760"/>
    <property type="match status" value="1"/>
</dbReference>
<reference evidence="3 4" key="1">
    <citation type="submission" date="2019-03" db="EMBL/GenBank/DDBJ databases">
        <title>Genomic Encyclopedia of Type Strains, Phase IV (KMG-IV): sequencing the most valuable type-strain genomes for metagenomic binning, comparative biology and taxonomic classification.</title>
        <authorList>
            <person name="Goeker M."/>
        </authorList>
    </citation>
    <scope>NUCLEOTIDE SEQUENCE [LARGE SCALE GENOMIC DNA]</scope>
    <source>
        <strain evidence="3 4">DSM 25287</strain>
    </source>
</reference>